<keyword evidence="1" id="KW-0863">Zinc-finger</keyword>
<dbReference type="Pfam" id="PF18891">
    <property type="entry name" value="FANCL_d3"/>
    <property type="match status" value="1"/>
</dbReference>
<dbReference type="Gene3D" id="3.10.110.10">
    <property type="entry name" value="Ubiquitin Conjugating Enzyme"/>
    <property type="match status" value="1"/>
</dbReference>
<feature type="domain" description="RING-type" evidence="2">
    <location>
        <begin position="305"/>
        <end position="358"/>
    </location>
</feature>
<dbReference type="Gene3D" id="3.10.110.20">
    <property type="entry name" value="RWD domain-like"/>
    <property type="match status" value="1"/>
</dbReference>
<gene>
    <name evidence="3" type="ORF">AGERDE_LOCUS8030</name>
</gene>
<dbReference type="GO" id="GO:0006513">
    <property type="term" value="P:protein monoubiquitination"/>
    <property type="evidence" value="ECO:0007669"/>
    <property type="project" value="TreeGrafter"/>
</dbReference>
<dbReference type="EMBL" id="CAJVPL010001595">
    <property type="protein sequence ID" value="CAG8579095.1"/>
    <property type="molecule type" value="Genomic_DNA"/>
</dbReference>
<dbReference type="Gene3D" id="3.30.40.10">
    <property type="entry name" value="Zinc/RING finger domain, C3HC4 (zinc finger)"/>
    <property type="match status" value="1"/>
</dbReference>
<dbReference type="AlphaFoldDB" id="A0A9N9BS76"/>
<keyword evidence="1" id="KW-0479">Metal-binding</keyword>
<keyword evidence="4" id="KW-1185">Reference proteome</keyword>
<dbReference type="GO" id="GO:0043240">
    <property type="term" value="C:Fanconi anaemia nuclear complex"/>
    <property type="evidence" value="ECO:0007669"/>
    <property type="project" value="InterPro"/>
</dbReference>
<reference evidence="3" key="1">
    <citation type="submission" date="2021-06" db="EMBL/GenBank/DDBJ databases">
        <authorList>
            <person name="Kallberg Y."/>
            <person name="Tangrot J."/>
            <person name="Rosling A."/>
        </authorList>
    </citation>
    <scope>NUCLEOTIDE SEQUENCE</scope>
    <source>
        <strain evidence="3">MT106</strain>
    </source>
</reference>
<dbReference type="Pfam" id="PF18890">
    <property type="entry name" value="FANCL_d2"/>
    <property type="match status" value="1"/>
</dbReference>
<dbReference type="OrthoDB" id="10263265at2759"/>
<keyword evidence="1" id="KW-0862">Zinc</keyword>
<dbReference type="InterPro" id="IPR026848">
    <property type="entry name" value="Fancl"/>
</dbReference>
<accession>A0A9N9BS76</accession>
<comment type="caution">
    <text evidence="3">The sequence shown here is derived from an EMBL/GenBank/DDBJ whole genome shotgun (WGS) entry which is preliminary data.</text>
</comment>
<dbReference type="PROSITE" id="PS50089">
    <property type="entry name" value="ZF_RING_2"/>
    <property type="match status" value="1"/>
</dbReference>
<dbReference type="InterPro" id="IPR026850">
    <property type="entry name" value="FANCL_C"/>
</dbReference>
<name>A0A9N9BS76_9GLOM</name>
<dbReference type="GO" id="GO:0061630">
    <property type="term" value="F:ubiquitin protein ligase activity"/>
    <property type="evidence" value="ECO:0007669"/>
    <property type="project" value="TreeGrafter"/>
</dbReference>
<protein>
    <submittedName>
        <fullName evidence="3">1312_t:CDS:1</fullName>
    </submittedName>
</protein>
<dbReference type="CDD" id="cd23786">
    <property type="entry name" value="ELF_FANCL"/>
    <property type="match status" value="1"/>
</dbReference>
<dbReference type="CDD" id="cd23832">
    <property type="entry name" value="DRWD-C_FANCL"/>
    <property type="match status" value="1"/>
</dbReference>
<dbReference type="InterPro" id="IPR019162">
    <property type="entry name" value="FancL_WD-rpt_cont_dom"/>
</dbReference>
<dbReference type="InterPro" id="IPR013083">
    <property type="entry name" value="Znf_RING/FYVE/PHD"/>
</dbReference>
<dbReference type="SMART" id="SM01197">
    <property type="entry name" value="FANCL_C"/>
    <property type="match status" value="1"/>
</dbReference>
<dbReference type="PANTHER" id="PTHR13206:SF0">
    <property type="entry name" value="E3 UBIQUITIN-PROTEIN LIGASE FANCL"/>
    <property type="match status" value="1"/>
</dbReference>
<dbReference type="SUPFAM" id="SSF57850">
    <property type="entry name" value="RING/U-box"/>
    <property type="match status" value="1"/>
</dbReference>
<dbReference type="PANTHER" id="PTHR13206">
    <property type="entry name" value="UBIQUITIN LIGASE PROTEIN PHF9 FANCONI ANEMIA GROUP L PROTEIN"/>
    <property type="match status" value="1"/>
</dbReference>
<evidence type="ECO:0000259" key="2">
    <source>
        <dbReference type="PROSITE" id="PS50089"/>
    </source>
</evidence>
<dbReference type="Pfam" id="PF09765">
    <property type="entry name" value="FANCL_d1"/>
    <property type="match status" value="1"/>
</dbReference>
<evidence type="ECO:0000256" key="1">
    <source>
        <dbReference type="PROSITE-ProRule" id="PRU00175"/>
    </source>
</evidence>
<dbReference type="CDD" id="cd23831">
    <property type="entry name" value="DRWD-N_FANCL"/>
    <property type="match status" value="1"/>
</dbReference>
<dbReference type="InterPro" id="IPR001841">
    <property type="entry name" value="Znf_RING"/>
</dbReference>
<dbReference type="InterPro" id="IPR044037">
    <property type="entry name" value="FANCL_d3"/>
</dbReference>
<dbReference type="InterPro" id="IPR016135">
    <property type="entry name" value="UBQ-conjugating_enzyme/RWD"/>
</dbReference>
<dbReference type="InterPro" id="IPR043898">
    <property type="entry name" value="FANCL_d2"/>
</dbReference>
<dbReference type="GO" id="GO:0008270">
    <property type="term" value="F:zinc ion binding"/>
    <property type="evidence" value="ECO:0007669"/>
    <property type="project" value="UniProtKB-KW"/>
</dbReference>
<sequence>MGFRTFPLLCPLDEDGLCYRGFLTFQDQEFLIGIDLTQNSHSNNNSLKNTQLYFCEELKRLTATHKNTIKQLLEQHSDLESFLIDLKELLVERLVTKKQSKPLPSPEYCSFLIAELDIVGWDKLESIDHSLKEVTLKLSDSSGRKHSILVSFPRNYPKAAAVVRADLPTPYSIPQNHKTRLKDIVLFFLMEFEKYKDFWHLVEDVDKHTWVLDPVKPKRSDLTRRIFLGNHCSLLIKWKIEDPRSVCKWQLFGAEKFAAPLRKNLNKISRIWNRNITTRENFENTLGFKFPSPQNTSQSDFEIDCAICYIYEIEDGSIPDQSCNNLKCGQSFHKSCILEWKKQLQEINSLYTKCPYCNEGLIFHGSGNKI</sequence>
<dbReference type="InterPro" id="IPR043003">
    <property type="entry name" value="FANCL_d3_sf"/>
</dbReference>
<evidence type="ECO:0000313" key="3">
    <source>
        <dbReference type="EMBL" id="CAG8579095.1"/>
    </source>
</evidence>
<dbReference type="GO" id="GO:0036297">
    <property type="term" value="P:interstrand cross-link repair"/>
    <property type="evidence" value="ECO:0007669"/>
    <property type="project" value="InterPro"/>
</dbReference>
<proteinExistence type="predicted"/>
<dbReference type="Proteomes" id="UP000789831">
    <property type="component" value="Unassembled WGS sequence"/>
</dbReference>
<evidence type="ECO:0000313" key="4">
    <source>
        <dbReference type="Proteomes" id="UP000789831"/>
    </source>
</evidence>
<organism evidence="3 4">
    <name type="scientific">Ambispora gerdemannii</name>
    <dbReference type="NCBI Taxonomy" id="144530"/>
    <lineage>
        <taxon>Eukaryota</taxon>
        <taxon>Fungi</taxon>
        <taxon>Fungi incertae sedis</taxon>
        <taxon>Mucoromycota</taxon>
        <taxon>Glomeromycotina</taxon>
        <taxon>Glomeromycetes</taxon>
        <taxon>Archaeosporales</taxon>
        <taxon>Ambisporaceae</taxon>
        <taxon>Ambispora</taxon>
    </lineage>
</organism>
<dbReference type="Pfam" id="PF11793">
    <property type="entry name" value="FANCL_C"/>
    <property type="match status" value="1"/>
</dbReference>